<name>A0A951QPK0_9CYAN</name>
<protein>
    <submittedName>
        <fullName evidence="2">Uncharacterized protein</fullName>
    </submittedName>
</protein>
<dbReference type="AlphaFoldDB" id="A0A951QPK0"/>
<comment type="caution">
    <text evidence="2">The sequence shown here is derived from an EMBL/GenBank/DDBJ whole genome shotgun (WGS) entry which is preliminary data.</text>
</comment>
<feature type="transmembrane region" description="Helical" evidence="1">
    <location>
        <begin position="20"/>
        <end position="38"/>
    </location>
</feature>
<evidence type="ECO:0000256" key="1">
    <source>
        <dbReference type="SAM" id="Phobius"/>
    </source>
</evidence>
<accession>A0A951QPK0</accession>
<keyword evidence="1" id="KW-1133">Transmembrane helix</keyword>
<organism evidence="2 3">
    <name type="scientific">Cyanomargarita calcarea GSE-NOS-MK-12-04C</name>
    <dbReference type="NCBI Taxonomy" id="2839659"/>
    <lineage>
        <taxon>Bacteria</taxon>
        <taxon>Bacillati</taxon>
        <taxon>Cyanobacteriota</taxon>
        <taxon>Cyanophyceae</taxon>
        <taxon>Nostocales</taxon>
        <taxon>Cyanomargaritaceae</taxon>
        <taxon>Cyanomargarita</taxon>
    </lineage>
</organism>
<proteinExistence type="predicted"/>
<keyword evidence="1" id="KW-0812">Transmembrane</keyword>
<reference evidence="2" key="1">
    <citation type="submission" date="2021-05" db="EMBL/GenBank/DDBJ databases">
        <authorList>
            <person name="Pietrasiak N."/>
            <person name="Ward R."/>
            <person name="Stajich J.E."/>
            <person name="Kurbessoian T."/>
        </authorList>
    </citation>
    <scope>NUCLEOTIDE SEQUENCE</scope>
    <source>
        <strain evidence="2">GSE-NOS-MK-12-04C</strain>
    </source>
</reference>
<reference evidence="2" key="2">
    <citation type="journal article" date="2022" name="Microbiol. Resour. Announc.">
        <title>Metagenome Sequencing to Explore Phylogenomics of Terrestrial Cyanobacteria.</title>
        <authorList>
            <person name="Ward R.D."/>
            <person name="Stajich J.E."/>
            <person name="Johansen J.R."/>
            <person name="Huntemann M."/>
            <person name="Clum A."/>
            <person name="Foster B."/>
            <person name="Foster B."/>
            <person name="Roux S."/>
            <person name="Palaniappan K."/>
            <person name="Varghese N."/>
            <person name="Mukherjee S."/>
            <person name="Reddy T.B.K."/>
            <person name="Daum C."/>
            <person name="Copeland A."/>
            <person name="Chen I.A."/>
            <person name="Ivanova N.N."/>
            <person name="Kyrpides N.C."/>
            <person name="Shapiro N."/>
            <person name="Eloe-Fadrosh E.A."/>
            <person name="Pietrasiak N."/>
        </authorList>
    </citation>
    <scope>NUCLEOTIDE SEQUENCE</scope>
    <source>
        <strain evidence="2">GSE-NOS-MK-12-04C</strain>
    </source>
</reference>
<dbReference type="EMBL" id="JAHHGZ010000023">
    <property type="protein sequence ID" value="MBW4669737.1"/>
    <property type="molecule type" value="Genomic_DNA"/>
</dbReference>
<evidence type="ECO:0000313" key="2">
    <source>
        <dbReference type="EMBL" id="MBW4669737.1"/>
    </source>
</evidence>
<sequence>MKRSLARRSDLSKDFSQIILITLLSLGGIGIAGGSFFLRQSLNSANQSQTTNNTSRYQEVRQSWSNQSQIKHFPNQLPADAKDIHLVYSPGLKQGNSFFQLRLKLAPEKIKQSMTQYSAIAKNKYQGGDTNEHSNLPNGVPTTFFYTSESGEESFPTSYQILVLGANDRGNPGFKWNHGDSYGVAIDNANSEIIYWAEDW</sequence>
<gene>
    <name evidence="2" type="ORF">KME60_20555</name>
</gene>
<evidence type="ECO:0000313" key="3">
    <source>
        <dbReference type="Proteomes" id="UP000729701"/>
    </source>
</evidence>
<dbReference type="Proteomes" id="UP000729701">
    <property type="component" value="Unassembled WGS sequence"/>
</dbReference>
<keyword evidence="1" id="KW-0472">Membrane</keyword>